<feature type="domain" description="PEX14-like helix-turn-helix" evidence="3">
    <location>
        <begin position="8"/>
        <end position="80"/>
    </location>
</feature>
<name>A0A318ZAZ0_9EURO</name>
<dbReference type="RefSeq" id="XP_025426612.1">
    <property type="nucleotide sequence ID" value="XM_025577016.1"/>
</dbReference>
<dbReference type="OrthoDB" id="9936937at2759"/>
<organism evidence="4 5">
    <name type="scientific">Aspergillus saccharolyticus JOP 1030-1</name>
    <dbReference type="NCBI Taxonomy" id="1450539"/>
    <lineage>
        <taxon>Eukaryota</taxon>
        <taxon>Fungi</taxon>
        <taxon>Dikarya</taxon>
        <taxon>Ascomycota</taxon>
        <taxon>Pezizomycotina</taxon>
        <taxon>Eurotiomycetes</taxon>
        <taxon>Eurotiomycetidae</taxon>
        <taxon>Eurotiales</taxon>
        <taxon>Aspergillaceae</taxon>
        <taxon>Aspergillus</taxon>
        <taxon>Aspergillus subgen. Circumdati</taxon>
    </lineage>
</organism>
<feature type="region of interest" description="Disordered" evidence="1">
    <location>
        <begin position="150"/>
        <end position="171"/>
    </location>
</feature>
<feature type="domain" description="Peroxisomal membrane protein PEX14-like KPWE" evidence="2">
    <location>
        <begin position="117"/>
        <end position="163"/>
    </location>
</feature>
<dbReference type="Proteomes" id="UP000248349">
    <property type="component" value="Unassembled WGS sequence"/>
</dbReference>
<evidence type="ECO:0000313" key="5">
    <source>
        <dbReference type="Proteomes" id="UP000248349"/>
    </source>
</evidence>
<evidence type="ECO:0000259" key="3">
    <source>
        <dbReference type="Pfam" id="PF25871"/>
    </source>
</evidence>
<dbReference type="GeneID" id="37078245"/>
<reference evidence="4 5" key="1">
    <citation type="submission" date="2016-12" db="EMBL/GenBank/DDBJ databases">
        <title>The genomes of Aspergillus section Nigri reveals drivers in fungal speciation.</title>
        <authorList>
            <consortium name="DOE Joint Genome Institute"/>
            <person name="Vesth T.C."/>
            <person name="Nybo J."/>
            <person name="Theobald S."/>
            <person name="Brandl J."/>
            <person name="Frisvad J.C."/>
            <person name="Nielsen K.F."/>
            <person name="Lyhne E.K."/>
            <person name="Kogle M.E."/>
            <person name="Kuo A."/>
            <person name="Riley R."/>
            <person name="Clum A."/>
            <person name="Nolan M."/>
            <person name="Lipzen A."/>
            <person name="Salamov A."/>
            <person name="Henrissat B."/>
            <person name="Wiebenga A."/>
            <person name="De Vries R.P."/>
            <person name="Grigoriev I.V."/>
            <person name="Mortensen U.H."/>
            <person name="Andersen M.R."/>
            <person name="Baker S.E."/>
        </authorList>
    </citation>
    <scope>NUCLEOTIDE SEQUENCE [LARGE SCALE GENOMIC DNA]</scope>
    <source>
        <strain evidence="4 5">JOP 1030-1</strain>
    </source>
</reference>
<dbReference type="PANTHER" id="PTHR36855">
    <property type="entry name" value="CHROMOSOME 10, WHOLE GENOME SHOTGUN SEQUENCE"/>
    <property type="match status" value="1"/>
</dbReference>
<dbReference type="Pfam" id="PF17733">
    <property type="entry name" value="KPWE_dom"/>
    <property type="match status" value="1"/>
</dbReference>
<accession>A0A318ZAZ0</accession>
<proteinExistence type="predicted"/>
<dbReference type="AlphaFoldDB" id="A0A318ZAZ0"/>
<evidence type="ECO:0000259" key="2">
    <source>
        <dbReference type="Pfam" id="PF17733"/>
    </source>
</evidence>
<dbReference type="EMBL" id="KZ821280">
    <property type="protein sequence ID" value="PYH40630.1"/>
    <property type="molecule type" value="Genomic_DNA"/>
</dbReference>
<dbReference type="InterPro" id="IPR058841">
    <property type="entry name" value="HTH_76"/>
</dbReference>
<gene>
    <name evidence="4" type="ORF">BP01DRAFT_377685</name>
</gene>
<dbReference type="PANTHER" id="PTHR36855:SF1">
    <property type="entry name" value="PEROXISOME MEMBRANE ANCHOR PROTEIN PEX14P N-TERMINAL DOMAIN-CONTAINING PROTEIN"/>
    <property type="match status" value="1"/>
</dbReference>
<evidence type="ECO:0000256" key="1">
    <source>
        <dbReference type="SAM" id="MobiDB-lite"/>
    </source>
</evidence>
<dbReference type="Pfam" id="PF25871">
    <property type="entry name" value="HTH_76"/>
    <property type="match status" value="1"/>
</dbReference>
<protein>
    <submittedName>
        <fullName evidence="4">Uncharacterized protein</fullName>
    </submittedName>
</protein>
<feature type="compositionally biased region" description="Polar residues" evidence="1">
    <location>
        <begin position="162"/>
        <end position="171"/>
    </location>
</feature>
<dbReference type="InterPro" id="IPR040554">
    <property type="entry name" value="KPWE_PEX14_dom"/>
</dbReference>
<evidence type="ECO:0000313" key="4">
    <source>
        <dbReference type="EMBL" id="PYH40630.1"/>
    </source>
</evidence>
<keyword evidence="5" id="KW-1185">Reference proteome</keyword>
<sequence>MLENSEIKVFKRIKSFPFEEDDEFAHGLSIILGHPDILASKAEIERDDDITLQAKCFYFSRKENITPPVNVRRYQAWLQAGSVPALQAASLIDQQQIRNVTIAGHANAPLVETEPAYPSSFAHIVELITAGQPIPGIQQIPDTILIGQATPSTRSKRRKPWEQQSDNDAGK</sequence>
<dbReference type="STRING" id="1450539.A0A318ZAZ0"/>